<dbReference type="AlphaFoldDB" id="A0A9P6J571"/>
<evidence type="ECO:0000256" key="1">
    <source>
        <dbReference type="ARBA" id="ARBA00022679"/>
    </source>
</evidence>
<evidence type="ECO:0000259" key="7">
    <source>
        <dbReference type="Pfam" id="PF17917"/>
    </source>
</evidence>
<organism evidence="8 9">
    <name type="scientific">Modicella reniformis</name>
    <dbReference type="NCBI Taxonomy" id="1440133"/>
    <lineage>
        <taxon>Eukaryota</taxon>
        <taxon>Fungi</taxon>
        <taxon>Fungi incertae sedis</taxon>
        <taxon>Mucoromycota</taxon>
        <taxon>Mortierellomycotina</taxon>
        <taxon>Mortierellomycetes</taxon>
        <taxon>Mortierellales</taxon>
        <taxon>Mortierellaceae</taxon>
        <taxon>Modicella</taxon>
    </lineage>
</organism>
<evidence type="ECO:0000256" key="3">
    <source>
        <dbReference type="ARBA" id="ARBA00022722"/>
    </source>
</evidence>
<dbReference type="GO" id="GO:0016787">
    <property type="term" value="F:hydrolase activity"/>
    <property type="evidence" value="ECO:0007669"/>
    <property type="project" value="UniProtKB-KW"/>
</dbReference>
<keyword evidence="6" id="KW-0695">RNA-directed DNA polymerase</keyword>
<evidence type="ECO:0000313" key="8">
    <source>
        <dbReference type="EMBL" id="KAF9963012.1"/>
    </source>
</evidence>
<evidence type="ECO:0000256" key="6">
    <source>
        <dbReference type="ARBA" id="ARBA00022918"/>
    </source>
</evidence>
<dbReference type="GO" id="GO:0004519">
    <property type="term" value="F:endonuclease activity"/>
    <property type="evidence" value="ECO:0007669"/>
    <property type="project" value="UniProtKB-KW"/>
</dbReference>
<keyword evidence="5" id="KW-0378">Hydrolase</keyword>
<dbReference type="GO" id="GO:0003964">
    <property type="term" value="F:RNA-directed DNA polymerase activity"/>
    <property type="evidence" value="ECO:0007669"/>
    <property type="project" value="UniProtKB-KW"/>
</dbReference>
<keyword evidence="9" id="KW-1185">Reference proteome</keyword>
<protein>
    <recommendedName>
        <fullName evidence="7">Reverse transcriptase RNase H-like domain-containing protein</fullName>
    </recommendedName>
</protein>
<evidence type="ECO:0000313" key="9">
    <source>
        <dbReference type="Proteomes" id="UP000749646"/>
    </source>
</evidence>
<proteinExistence type="predicted"/>
<accession>A0A9P6J571</accession>
<dbReference type="InterPro" id="IPR043502">
    <property type="entry name" value="DNA/RNA_pol_sf"/>
</dbReference>
<reference evidence="8" key="1">
    <citation type="journal article" date="2020" name="Fungal Divers.">
        <title>Resolving the Mortierellaceae phylogeny through synthesis of multi-gene phylogenetics and phylogenomics.</title>
        <authorList>
            <person name="Vandepol N."/>
            <person name="Liber J."/>
            <person name="Desiro A."/>
            <person name="Na H."/>
            <person name="Kennedy M."/>
            <person name="Barry K."/>
            <person name="Grigoriev I.V."/>
            <person name="Miller A.N."/>
            <person name="O'Donnell K."/>
            <person name="Stajich J.E."/>
            <person name="Bonito G."/>
        </authorList>
    </citation>
    <scope>NUCLEOTIDE SEQUENCE</scope>
    <source>
        <strain evidence="8">MES-2147</strain>
    </source>
</reference>
<name>A0A9P6J571_9FUNG</name>
<dbReference type="PANTHER" id="PTHR37984">
    <property type="entry name" value="PROTEIN CBG26694"/>
    <property type="match status" value="1"/>
</dbReference>
<dbReference type="PANTHER" id="PTHR37984:SF5">
    <property type="entry name" value="PROTEIN NYNRIN-LIKE"/>
    <property type="match status" value="1"/>
</dbReference>
<comment type="caution">
    <text evidence="8">The sequence shown here is derived from an EMBL/GenBank/DDBJ whole genome shotgun (WGS) entry which is preliminary data.</text>
</comment>
<keyword evidence="4" id="KW-0255">Endonuclease</keyword>
<keyword evidence="2" id="KW-0548">Nucleotidyltransferase</keyword>
<dbReference type="Pfam" id="PF17917">
    <property type="entry name" value="RT_RNaseH"/>
    <property type="match status" value="1"/>
</dbReference>
<dbReference type="EMBL" id="JAAAHW010006332">
    <property type="protein sequence ID" value="KAF9963012.1"/>
    <property type="molecule type" value="Genomic_DNA"/>
</dbReference>
<feature type="domain" description="Reverse transcriptase RNase H-like" evidence="7">
    <location>
        <begin position="2"/>
        <end position="55"/>
    </location>
</feature>
<gene>
    <name evidence="8" type="ORF">BGZ65_006536</name>
</gene>
<evidence type="ECO:0000256" key="2">
    <source>
        <dbReference type="ARBA" id="ARBA00022695"/>
    </source>
</evidence>
<dbReference type="InterPro" id="IPR041373">
    <property type="entry name" value="RT_RNaseH"/>
</dbReference>
<keyword evidence="1" id="KW-0808">Transferase</keyword>
<dbReference type="Proteomes" id="UP000749646">
    <property type="component" value="Unassembled WGS sequence"/>
</dbReference>
<dbReference type="SUPFAM" id="SSF56672">
    <property type="entry name" value="DNA/RNA polymerases"/>
    <property type="match status" value="1"/>
</dbReference>
<sequence>MARALKPRERTYPAYKKELLGIIYACRKFHYYPWGRKFTLYTDHRQLAYIQAQDRTAANPADRCSHDTESDIPCGQAMDCEISSLPCADESWVLIQA</sequence>
<dbReference type="InterPro" id="IPR050951">
    <property type="entry name" value="Retrovirus_Pol_polyprotein"/>
</dbReference>
<evidence type="ECO:0000256" key="4">
    <source>
        <dbReference type="ARBA" id="ARBA00022759"/>
    </source>
</evidence>
<evidence type="ECO:0000256" key="5">
    <source>
        <dbReference type="ARBA" id="ARBA00022801"/>
    </source>
</evidence>
<dbReference type="OrthoDB" id="2204488at2759"/>
<keyword evidence="3" id="KW-0540">Nuclease</keyword>